<sequence>FLQLCCVVARDLKNRIEKNPQLVEPIFKLFAIDNSRIECLLRLAWAIGTRNIPLRLISNGLAKDSSTETIRQSQPASYTMEEPTECLLDAFAIEVISGDATSEILKIIHLWNLLVSDLLFCKSLVIRRYFSALVRRMICRMGSSERQLASALLQLLFNKLEESDEML</sequence>
<keyword evidence="2" id="KW-1185">Reference proteome</keyword>
<organism evidence="1 2">
    <name type="scientific">Onchocerca flexuosa</name>
    <dbReference type="NCBI Taxonomy" id="387005"/>
    <lineage>
        <taxon>Eukaryota</taxon>
        <taxon>Metazoa</taxon>
        <taxon>Ecdysozoa</taxon>
        <taxon>Nematoda</taxon>
        <taxon>Chromadorea</taxon>
        <taxon>Rhabditida</taxon>
        <taxon>Spirurina</taxon>
        <taxon>Spiruromorpha</taxon>
        <taxon>Filarioidea</taxon>
        <taxon>Onchocercidae</taxon>
        <taxon>Onchocerca</taxon>
    </lineage>
</organism>
<reference evidence="1 2" key="1">
    <citation type="submission" date="2015-12" db="EMBL/GenBank/DDBJ databases">
        <title>Draft genome of the nematode, Onchocerca flexuosa.</title>
        <authorList>
            <person name="Mitreva M."/>
        </authorList>
    </citation>
    <scope>NUCLEOTIDE SEQUENCE [LARGE SCALE GENOMIC DNA]</scope>
    <source>
        <strain evidence="1">Red Deer</strain>
    </source>
</reference>
<proteinExistence type="predicted"/>
<accession>A0A238BM90</accession>
<feature type="non-terminal residue" evidence="1">
    <location>
        <position position="167"/>
    </location>
</feature>
<dbReference type="Proteomes" id="UP000242913">
    <property type="component" value="Unassembled WGS sequence"/>
</dbReference>
<name>A0A238BM90_9BILA</name>
<gene>
    <name evidence="1" type="ORF">X798_06871</name>
</gene>
<feature type="non-terminal residue" evidence="1">
    <location>
        <position position="1"/>
    </location>
</feature>
<evidence type="ECO:0000313" key="1">
    <source>
        <dbReference type="EMBL" id="OZC06144.1"/>
    </source>
</evidence>
<protein>
    <submittedName>
        <fullName evidence="1">Uncharacterized protein</fullName>
    </submittedName>
</protein>
<evidence type="ECO:0000313" key="2">
    <source>
        <dbReference type="Proteomes" id="UP000242913"/>
    </source>
</evidence>
<dbReference type="AlphaFoldDB" id="A0A238BM90"/>
<dbReference type="EMBL" id="KZ270203">
    <property type="protein sequence ID" value="OZC06144.1"/>
    <property type="molecule type" value="Genomic_DNA"/>
</dbReference>